<dbReference type="Proteomes" id="UP000198885">
    <property type="component" value="Unassembled WGS sequence"/>
</dbReference>
<accession>A0A1H9P3S0</accession>
<dbReference type="OrthoDB" id="7877417at2"/>
<evidence type="ECO:0000256" key="1">
    <source>
        <dbReference type="SAM" id="MobiDB-lite"/>
    </source>
</evidence>
<gene>
    <name evidence="2" type="ORF">SAMN04490244_10112</name>
</gene>
<dbReference type="AlphaFoldDB" id="A0A1H9P3S0"/>
<keyword evidence="3" id="KW-1185">Reference proteome</keyword>
<proteinExistence type="predicted"/>
<dbReference type="EMBL" id="FOGU01000001">
    <property type="protein sequence ID" value="SER42856.1"/>
    <property type="molecule type" value="Genomic_DNA"/>
</dbReference>
<feature type="compositionally biased region" description="Polar residues" evidence="1">
    <location>
        <begin position="1"/>
        <end position="10"/>
    </location>
</feature>
<evidence type="ECO:0000313" key="3">
    <source>
        <dbReference type="Proteomes" id="UP000198885"/>
    </source>
</evidence>
<organism evidence="2 3">
    <name type="scientific">Tranquillimonas rosea</name>
    <dbReference type="NCBI Taxonomy" id="641238"/>
    <lineage>
        <taxon>Bacteria</taxon>
        <taxon>Pseudomonadati</taxon>
        <taxon>Pseudomonadota</taxon>
        <taxon>Alphaproteobacteria</taxon>
        <taxon>Rhodobacterales</taxon>
        <taxon>Roseobacteraceae</taxon>
        <taxon>Tranquillimonas</taxon>
    </lineage>
</organism>
<feature type="region of interest" description="Disordered" evidence="1">
    <location>
        <begin position="55"/>
        <end position="93"/>
    </location>
</feature>
<dbReference type="STRING" id="641238.SAMN04490244_10112"/>
<protein>
    <submittedName>
        <fullName evidence="2">Uncharacterized protein</fullName>
    </submittedName>
</protein>
<name>A0A1H9P3S0_9RHOB</name>
<evidence type="ECO:0000313" key="2">
    <source>
        <dbReference type="EMBL" id="SER42856.1"/>
    </source>
</evidence>
<feature type="region of interest" description="Disordered" evidence="1">
    <location>
        <begin position="1"/>
        <end position="20"/>
    </location>
</feature>
<dbReference type="RefSeq" id="WP_092686592.1">
    <property type="nucleotide sequence ID" value="NZ_FOGU01000001.1"/>
</dbReference>
<reference evidence="2 3" key="1">
    <citation type="submission" date="2016-10" db="EMBL/GenBank/DDBJ databases">
        <authorList>
            <person name="de Groot N.N."/>
        </authorList>
    </citation>
    <scope>NUCLEOTIDE SEQUENCE [LARGE SCALE GENOMIC DNA]</scope>
    <source>
        <strain evidence="2 3">DSM 23042</strain>
    </source>
</reference>
<sequence>MHEAHSTAQETGPLGPAPRDSVLALTDLGLTDLEIARYFGVAPCLIHRLRVGAAERPPASAQPTDDLPRAAHALSARWRPPLTDGPALSVVSP</sequence>